<dbReference type="EMBL" id="JARJLG010000321">
    <property type="protein sequence ID" value="KAJ7717236.1"/>
    <property type="molecule type" value="Genomic_DNA"/>
</dbReference>
<name>A0AAD7MI52_9AGAR</name>
<evidence type="ECO:0000256" key="1">
    <source>
        <dbReference type="SAM" id="MobiDB-lite"/>
    </source>
</evidence>
<organism evidence="3 4">
    <name type="scientific">Mycena maculata</name>
    <dbReference type="NCBI Taxonomy" id="230809"/>
    <lineage>
        <taxon>Eukaryota</taxon>
        <taxon>Fungi</taxon>
        <taxon>Dikarya</taxon>
        <taxon>Basidiomycota</taxon>
        <taxon>Agaricomycotina</taxon>
        <taxon>Agaricomycetes</taxon>
        <taxon>Agaricomycetidae</taxon>
        <taxon>Agaricales</taxon>
        <taxon>Marasmiineae</taxon>
        <taxon>Mycenaceae</taxon>
        <taxon>Mycena</taxon>
    </lineage>
</organism>
<dbReference type="InterPro" id="IPR013087">
    <property type="entry name" value="Znf_C2H2_type"/>
</dbReference>
<evidence type="ECO:0000313" key="4">
    <source>
        <dbReference type="Proteomes" id="UP001215280"/>
    </source>
</evidence>
<reference evidence="3" key="1">
    <citation type="submission" date="2023-03" db="EMBL/GenBank/DDBJ databases">
        <title>Massive genome expansion in bonnet fungi (Mycena s.s.) driven by repeated elements and novel gene families across ecological guilds.</title>
        <authorList>
            <consortium name="Lawrence Berkeley National Laboratory"/>
            <person name="Harder C.B."/>
            <person name="Miyauchi S."/>
            <person name="Viragh M."/>
            <person name="Kuo A."/>
            <person name="Thoen E."/>
            <person name="Andreopoulos B."/>
            <person name="Lu D."/>
            <person name="Skrede I."/>
            <person name="Drula E."/>
            <person name="Henrissat B."/>
            <person name="Morin E."/>
            <person name="Kohler A."/>
            <person name="Barry K."/>
            <person name="LaButti K."/>
            <person name="Morin E."/>
            <person name="Salamov A."/>
            <person name="Lipzen A."/>
            <person name="Mereny Z."/>
            <person name="Hegedus B."/>
            <person name="Baldrian P."/>
            <person name="Stursova M."/>
            <person name="Weitz H."/>
            <person name="Taylor A."/>
            <person name="Grigoriev I.V."/>
            <person name="Nagy L.G."/>
            <person name="Martin F."/>
            <person name="Kauserud H."/>
        </authorList>
    </citation>
    <scope>NUCLEOTIDE SEQUENCE</scope>
    <source>
        <strain evidence="3">CBHHK188m</strain>
    </source>
</reference>
<dbReference type="AlphaFoldDB" id="A0AAD7MI52"/>
<gene>
    <name evidence="3" type="ORF">DFH07DRAFT_973652</name>
</gene>
<feature type="domain" description="C2H2-type" evidence="2">
    <location>
        <begin position="5"/>
        <end position="26"/>
    </location>
</feature>
<sequence>MLLECTECELPYYDWEDLEEHYEVTHPEIHQENNRLDVRIIKRILNRHLKTYRCPLCFMPFPHPDLRDSHVDFNECDADDDCDYERDLEEYRAHLAKPRRSSVDIILSKLRKRSGSSSSAPDDDPGHAQDHDHDQCPAHPVAPRRGSVDSILSKLRRRRDSSSSSESKSP</sequence>
<comment type="caution">
    <text evidence="3">The sequence shown here is derived from an EMBL/GenBank/DDBJ whole genome shotgun (WGS) entry which is preliminary data.</text>
</comment>
<feature type="compositionally biased region" description="Basic and acidic residues" evidence="1">
    <location>
        <begin position="124"/>
        <end position="136"/>
    </location>
</feature>
<feature type="region of interest" description="Disordered" evidence="1">
    <location>
        <begin position="109"/>
        <end position="170"/>
    </location>
</feature>
<protein>
    <recommendedName>
        <fullName evidence="2">C2H2-type domain-containing protein</fullName>
    </recommendedName>
</protein>
<keyword evidence="4" id="KW-1185">Reference proteome</keyword>
<evidence type="ECO:0000313" key="3">
    <source>
        <dbReference type="EMBL" id="KAJ7717236.1"/>
    </source>
</evidence>
<dbReference type="Proteomes" id="UP001215280">
    <property type="component" value="Unassembled WGS sequence"/>
</dbReference>
<accession>A0AAD7MI52</accession>
<dbReference type="PROSITE" id="PS00028">
    <property type="entry name" value="ZINC_FINGER_C2H2_1"/>
    <property type="match status" value="1"/>
</dbReference>
<evidence type="ECO:0000259" key="2">
    <source>
        <dbReference type="PROSITE" id="PS00028"/>
    </source>
</evidence>
<proteinExistence type="predicted"/>